<dbReference type="PANTHER" id="PTHR24104">
    <property type="entry name" value="E3 UBIQUITIN-PROTEIN LIGASE NHLRC1-RELATED"/>
    <property type="match status" value="1"/>
</dbReference>
<name>A0A8S3RBE6_MYTED</name>
<evidence type="ECO:0000313" key="1">
    <source>
        <dbReference type="EMBL" id="CAG2205876.1"/>
    </source>
</evidence>
<reference evidence="1" key="1">
    <citation type="submission" date="2021-03" db="EMBL/GenBank/DDBJ databases">
        <authorList>
            <person name="Bekaert M."/>
        </authorList>
    </citation>
    <scope>NUCLEOTIDE SEQUENCE</scope>
</reference>
<organism evidence="1 2">
    <name type="scientific">Mytilus edulis</name>
    <name type="common">Blue mussel</name>
    <dbReference type="NCBI Taxonomy" id="6550"/>
    <lineage>
        <taxon>Eukaryota</taxon>
        <taxon>Metazoa</taxon>
        <taxon>Spiralia</taxon>
        <taxon>Lophotrochozoa</taxon>
        <taxon>Mollusca</taxon>
        <taxon>Bivalvia</taxon>
        <taxon>Autobranchia</taxon>
        <taxon>Pteriomorphia</taxon>
        <taxon>Mytilida</taxon>
        <taxon>Mytiloidea</taxon>
        <taxon>Mytilidae</taxon>
        <taxon>Mytilinae</taxon>
        <taxon>Mytilus</taxon>
    </lineage>
</organism>
<dbReference type="InterPro" id="IPR011044">
    <property type="entry name" value="Quino_amine_DH_bsu"/>
</dbReference>
<dbReference type="PANTHER" id="PTHR24104:SF57">
    <property type="entry name" value="BEE-MILK PROTEIN"/>
    <property type="match status" value="1"/>
</dbReference>
<sequence length="499" mass="56234">MATNTSVFSIFDLRHITNPSTDWCQHGQCDEVVPIEEVVSTFKTSELFQDIEQSLKDMLGNIKSIREDRETNVNSINIQKKQIILQIDNIQTQLNQHLDKLKCNFIAELEHLCQSRNDSIQAIIDCLLCQEKEIKHCNTEIKKIKKYASDLQTFLCMKDIQSKVIDNEKRLKSMIENKHLEYFNIELSIDDKVQDFLTSVKKLGSIVIQETPSTKTNMPSKKTRQAQISIPNRNLSINTISVNLKQKLVTESPTGCSMTLKGGFLFVDGFDPLQKLLALNHQGTIEYVIEFPNQIATFVESLNENTVAVSLMQSVFGSEQYAGISIYDLTTKEVIKFIKLPGDPCGLSHDSTSLISCVEDKELHVISRTDYSITTIPKTVLPGKSYVTTHNGKIYLTNPKKHTISCCLYDGKLLWKFKDPKVLKTPHGITVDDKGNVFVVGKSSCNVLVISPNGKICKEILTSANGIDQPIGISLHKSRNRLLVANETKDAYFYKISYS</sequence>
<proteinExistence type="predicted"/>
<dbReference type="EMBL" id="CAJPWZ010001032">
    <property type="protein sequence ID" value="CAG2205876.1"/>
    <property type="molecule type" value="Genomic_DNA"/>
</dbReference>
<dbReference type="InterPro" id="IPR010620">
    <property type="entry name" value="SBBP_repeat"/>
</dbReference>
<dbReference type="SUPFAM" id="SSF50969">
    <property type="entry name" value="YVTN repeat-like/Quinoprotein amine dehydrogenase"/>
    <property type="match status" value="1"/>
</dbReference>
<dbReference type="Gene3D" id="2.120.10.30">
    <property type="entry name" value="TolB, C-terminal domain"/>
    <property type="match status" value="1"/>
</dbReference>
<dbReference type="GO" id="GO:0000209">
    <property type="term" value="P:protein polyubiquitination"/>
    <property type="evidence" value="ECO:0007669"/>
    <property type="project" value="TreeGrafter"/>
</dbReference>
<dbReference type="OrthoDB" id="10435925at2759"/>
<dbReference type="GO" id="GO:0061630">
    <property type="term" value="F:ubiquitin protein ligase activity"/>
    <property type="evidence" value="ECO:0007669"/>
    <property type="project" value="TreeGrafter"/>
</dbReference>
<comment type="caution">
    <text evidence="1">The sequence shown here is derived from an EMBL/GenBank/DDBJ whole genome shotgun (WGS) entry which is preliminary data.</text>
</comment>
<dbReference type="Proteomes" id="UP000683360">
    <property type="component" value="Unassembled WGS sequence"/>
</dbReference>
<accession>A0A8S3RBE6</accession>
<evidence type="ECO:0000313" key="2">
    <source>
        <dbReference type="Proteomes" id="UP000683360"/>
    </source>
</evidence>
<gene>
    <name evidence="1" type="ORF">MEDL_20244</name>
</gene>
<dbReference type="InterPro" id="IPR011042">
    <property type="entry name" value="6-blade_b-propeller_TolB-like"/>
</dbReference>
<protein>
    <submittedName>
        <fullName evidence="1">Uncharacterized protein</fullName>
    </submittedName>
</protein>
<keyword evidence="2" id="KW-1185">Reference proteome</keyword>
<dbReference type="GO" id="GO:0043161">
    <property type="term" value="P:proteasome-mediated ubiquitin-dependent protein catabolic process"/>
    <property type="evidence" value="ECO:0007669"/>
    <property type="project" value="TreeGrafter"/>
</dbReference>
<dbReference type="InterPro" id="IPR050952">
    <property type="entry name" value="TRIM-NHL_E3_ligases"/>
</dbReference>
<dbReference type="AlphaFoldDB" id="A0A8S3RBE6"/>
<dbReference type="Pfam" id="PF06739">
    <property type="entry name" value="SBBP"/>
    <property type="match status" value="1"/>
</dbReference>